<protein>
    <submittedName>
        <fullName evidence="2">Uncharacterized protein</fullName>
    </submittedName>
</protein>
<evidence type="ECO:0000313" key="4">
    <source>
        <dbReference type="Proteomes" id="UP001292094"/>
    </source>
</evidence>
<gene>
    <name evidence="3" type="ORF">Pmani_013886</name>
    <name evidence="2" type="ORF">Pmani_017375</name>
</gene>
<accession>A0AAE1PMI6</accession>
<comment type="caution">
    <text evidence="2">The sequence shown here is derived from an EMBL/GenBank/DDBJ whole genome shotgun (WGS) entry which is preliminary data.</text>
</comment>
<feature type="compositionally biased region" description="Basic residues" evidence="1">
    <location>
        <begin position="1"/>
        <end position="15"/>
    </location>
</feature>
<reference evidence="2" key="1">
    <citation type="submission" date="2023-11" db="EMBL/GenBank/DDBJ databases">
        <title>Genome assemblies of two species of porcelain crab, Petrolisthes cinctipes and Petrolisthes manimaculis (Anomura: Porcellanidae).</title>
        <authorList>
            <person name="Angst P."/>
        </authorList>
    </citation>
    <scope>NUCLEOTIDE SEQUENCE</scope>
    <source>
        <strain evidence="2">PB745_02</strain>
        <tissue evidence="2">Gill</tissue>
    </source>
</reference>
<keyword evidence="4" id="KW-1185">Reference proteome</keyword>
<dbReference type="EMBL" id="JAWZYT010001176">
    <property type="protein sequence ID" value="KAK4314847.1"/>
    <property type="molecule type" value="Genomic_DNA"/>
</dbReference>
<evidence type="ECO:0000256" key="1">
    <source>
        <dbReference type="SAM" id="MobiDB-lite"/>
    </source>
</evidence>
<evidence type="ECO:0000313" key="2">
    <source>
        <dbReference type="EMBL" id="KAK4311098.1"/>
    </source>
</evidence>
<feature type="region of interest" description="Disordered" evidence="1">
    <location>
        <begin position="1"/>
        <end position="26"/>
    </location>
</feature>
<dbReference type="AlphaFoldDB" id="A0AAE1PMI6"/>
<evidence type="ECO:0000313" key="3">
    <source>
        <dbReference type="EMBL" id="KAK4314847.1"/>
    </source>
</evidence>
<dbReference type="Proteomes" id="UP001292094">
    <property type="component" value="Unassembled WGS sequence"/>
</dbReference>
<organism evidence="2 4">
    <name type="scientific">Petrolisthes manimaculis</name>
    <dbReference type="NCBI Taxonomy" id="1843537"/>
    <lineage>
        <taxon>Eukaryota</taxon>
        <taxon>Metazoa</taxon>
        <taxon>Ecdysozoa</taxon>
        <taxon>Arthropoda</taxon>
        <taxon>Crustacea</taxon>
        <taxon>Multicrustacea</taxon>
        <taxon>Malacostraca</taxon>
        <taxon>Eumalacostraca</taxon>
        <taxon>Eucarida</taxon>
        <taxon>Decapoda</taxon>
        <taxon>Pleocyemata</taxon>
        <taxon>Anomura</taxon>
        <taxon>Galatheoidea</taxon>
        <taxon>Porcellanidae</taxon>
        <taxon>Petrolisthes</taxon>
    </lineage>
</organism>
<dbReference type="EMBL" id="JAWZYT010001555">
    <property type="protein sequence ID" value="KAK4311098.1"/>
    <property type="molecule type" value="Genomic_DNA"/>
</dbReference>
<sequence>MPITRKQTRISRHHTATNAAPPRPNYSVSTAARERHACVYQVEDFVLVQLTLEEGRGVGTLVCYVAQVLSMKEGGRLNLSFLRMKSAVTRDTFTFPNVQDEAEVDPGQCLGVLKVAKGITKRQADLVKVFPPLLPFNMYI</sequence>
<name>A0AAE1PMI6_9EUCA</name>
<proteinExistence type="predicted"/>